<evidence type="ECO:0000313" key="2">
    <source>
        <dbReference type="Proteomes" id="UP000821853"/>
    </source>
</evidence>
<dbReference type="Proteomes" id="UP000821853">
    <property type="component" value="Chromosome 1"/>
</dbReference>
<reference evidence="1 2" key="1">
    <citation type="journal article" date="2020" name="Cell">
        <title>Large-Scale Comparative Analyses of Tick Genomes Elucidate Their Genetic Diversity and Vector Capacities.</title>
        <authorList>
            <consortium name="Tick Genome and Microbiome Consortium (TIGMIC)"/>
            <person name="Jia N."/>
            <person name="Wang J."/>
            <person name="Shi W."/>
            <person name="Du L."/>
            <person name="Sun Y."/>
            <person name="Zhan W."/>
            <person name="Jiang J.F."/>
            <person name="Wang Q."/>
            <person name="Zhang B."/>
            <person name="Ji P."/>
            <person name="Bell-Sakyi L."/>
            <person name="Cui X.M."/>
            <person name="Yuan T.T."/>
            <person name="Jiang B.G."/>
            <person name="Yang W.F."/>
            <person name="Lam T.T."/>
            <person name="Chang Q.C."/>
            <person name="Ding S.J."/>
            <person name="Wang X.J."/>
            <person name="Zhu J.G."/>
            <person name="Ruan X.D."/>
            <person name="Zhao L."/>
            <person name="Wei J.T."/>
            <person name="Ye R.Z."/>
            <person name="Que T.C."/>
            <person name="Du C.H."/>
            <person name="Zhou Y.H."/>
            <person name="Cheng J.X."/>
            <person name="Dai P.F."/>
            <person name="Guo W.B."/>
            <person name="Han X.H."/>
            <person name="Huang E.J."/>
            <person name="Li L.F."/>
            <person name="Wei W."/>
            <person name="Gao Y.C."/>
            <person name="Liu J.Z."/>
            <person name="Shao H.Z."/>
            <person name="Wang X."/>
            <person name="Wang C.C."/>
            <person name="Yang T.C."/>
            <person name="Huo Q.B."/>
            <person name="Li W."/>
            <person name="Chen H.Y."/>
            <person name="Chen S.E."/>
            <person name="Zhou L.G."/>
            <person name="Ni X.B."/>
            <person name="Tian J.H."/>
            <person name="Sheng Y."/>
            <person name="Liu T."/>
            <person name="Pan Y.S."/>
            <person name="Xia L.Y."/>
            <person name="Li J."/>
            <person name="Zhao F."/>
            <person name="Cao W.C."/>
        </authorList>
    </citation>
    <scope>NUCLEOTIDE SEQUENCE [LARGE SCALE GENOMIC DNA]</scope>
    <source>
        <strain evidence="1">HaeL-2018</strain>
    </source>
</reference>
<gene>
    <name evidence="1" type="ORF">HPB48_019525</name>
</gene>
<dbReference type="OrthoDB" id="6760781at2759"/>
<dbReference type="EMBL" id="JABSTR010000001">
    <property type="protein sequence ID" value="KAH9360345.1"/>
    <property type="molecule type" value="Genomic_DNA"/>
</dbReference>
<protein>
    <submittedName>
        <fullName evidence="1">Uncharacterized protein</fullName>
    </submittedName>
</protein>
<organism evidence="1 2">
    <name type="scientific">Haemaphysalis longicornis</name>
    <name type="common">Bush tick</name>
    <dbReference type="NCBI Taxonomy" id="44386"/>
    <lineage>
        <taxon>Eukaryota</taxon>
        <taxon>Metazoa</taxon>
        <taxon>Ecdysozoa</taxon>
        <taxon>Arthropoda</taxon>
        <taxon>Chelicerata</taxon>
        <taxon>Arachnida</taxon>
        <taxon>Acari</taxon>
        <taxon>Parasitiformes</taxon>
        <taxon>Ixodida</taxon>
        <taxon>Ixodoidea</taxon>
        <taxon>Ixodidae</taxon>
        <taxon>Haemaphysalinae</taxon>
        <taxon>Haemaphysalis</taxon>
    </lineage>
</organism>
<dbReference type="AlphaFoldDB" id="A0A9J6FDB6"/>
<keyword evidence="2" id="KW-1185">Reference proteome</keyword>
<comment type="caution">
    <text evidence="1">The sequence shown here is derived from an EMBL/GenBank/DDBJ whole genome shotgun (WGS) entry which is preliminary data.</text>
</comment>
<name>A0A9J6FDB6_HAELO</name>
<dbReference type="VEuPathDB" id="VectorBase:HLOH_052603"/>
<proteinExistence type="predicted"/>
<sequence length="169" mass="17963">MELTRVAAKCQFKALARLQRLGSPIIDAVVEGKLRHAWAELGEQLGVPRDITDPVEVTSERPIRDGEDSAFHPDIVLSRAGNVFILDVAVTWDATPVSVDGACTAKEEKYRSLVPVFSPKPFEVLGLAFGVGGLLGPKARAAAKVIGNNGRGTGLVAARTVVSSIFCLN</sequence>
<accession>A0A9J6FDB6</accession>
<evidence type="ECO:0000313" key="1">
    <source>
        <dbReference type="EMBL" id="KAH9360345.1"/>
    </source>
</evidence>